<proteinExistence type="predicted"/>
<dbReference type="Proteomes" id="UP001151760">
    <property type="component" value="Unassembled WGS sequence"/>
</dbReference>
<keyword evidence="2" id="KW-0808">Transferase</keyword>
<evidence type="ECO:0000313" key="2">
    <source>
        <dbReference type="EMBL" id="GJT03010.1"/>
    </source>
</evidence>
<reference evidence="2" key="2">
    <citation type="submission" date="2022-01" db="EMBL/GenBank/DDBJ databases">
        <authorList>
            <person name="Yamashiro T."/>
            <person name="Shiraishi A."/>
            <person name="Satake H."/>
            <person name="Nakayama K."/>
        </authorList>
    </citation>
    <scope>NUCLEOTIDE SEQUENCE</scope>
</reference>
<organism evidence="2 3">
    <name type="scientific">Tanacetum coccineum</name>
    <dbReference type="NCBI Taxonomy" id="301880"/>
    <lineage>
        <taxon>Eukaryota</taxon>
        <taxon>Viridiplantae</taxon>
        <taxon>Streptophyta</taxon>
        <taxon>Embryophyta</taxon>
        <taxon>Tracheophyta</taxon>
        <taxon>Spermatophyta</taxon>
        <taxon>Magnoliopsida</taxon>
        <taxon>eudicotyledons</taxon>
        <taxon>Gunneridae</taxon>
        <taxon>Pentapetalae</taxon>
        <taxon>asterids</taxon>
        <taxon>campanulids</taxon>
        <taxon>Asterales</taxon>
        <taxon>Asteraceae</taxon>
        <taxon>Asteroideae</taxon>
        <taxon>Anthemideae</taxon>
        <taxon>Anthemidinae</taxon>
        <taxon>Tanacetum</taxon>
    </lineage>
</organism>
<name>A0ABQ5AK03_9ASTR</name>
<feature type="domain" description="Reverse transcriptase zinc-binding" evidence="1">
    <location>
        <begin position="57"/>
        <end position="102"/>
    </location>
</feature>
<dbReference type="Pfam" id="PF13966">
    <property type="entry name" value="zf-RVT"/>
    <property type="match status" value="1"/>
</dbReference>
<evidence type="ECO:0000313" key="3">
    <source>
        <dbReference type="Proteomes" id="UP001151760"/>
    </source>
</evidence>
<gene>
    <name evidence="2" type="ORF">Tco_0824179</name>
</gene>
<dbReference type="InterPro" id="IPR026960">
    <property type="entry name" value="RVT-Znf"/>
</dbReference>
<sequence length="191" mass="21701">MGEMEEVPSETRGVVLNPSNSKLCKMLLRMSFSRIIVIPRNGRLTTQLGSPSLHLSLNKLPSRVNFDRKGIDVGSVLCPICQDDVESVYHIFFSCEMAKVLWDLLAKWWELDILVCANISKWFSWLDSLPASPKMRSFLEPVGGTLLWAIWSFRNHLVFSTSPPKKALLWDSIASQSFLWISSRNPRCSLS</sequence>
<keyword evidence="3" id="KW-1185">Reference proteome</keyword>
<dbReference type="EMBL" id="BQNB010012391">
    <property type="protein sequence ID" value="GJT03010.1"/>
    <property type="molecule type" value="Genomic_DNA"/>
</dbReference>
<accession>A0ABQ5AK03</accession>
<dbReference type="GO" id="GO:0003964">
    <property type="term" value="F:RNA-directed DNA polymerase activity"/>
    <property type="evidence" value="ECO:0007669"/>
    <property type="project" value="UniProtKB-KW"/>
</dbReference>
<protein>
    <submittedName>
        <fullName evidence="2">RNA-directed DNA polymerase, eukaryota</fullName>
    </submittedName>
</protein>
<comment type="caution">
    <text evidence="2">The sequence shown here is derived from an EMBL/GenBank/DDBJ whole genome shotgun (WGS) entry which is preliminary data.</text>
</comment>
<keyword evidence="2" id="KW-0548">Nucleotidyltransferase</keyword>
<reference evidence="2" key="1">
    <citation type="journal article" date="2022" name="Int. J. Mol. Sci.">
        <title>Draft Genome of Tanacetum Coccineum: Genomic Comparison of Closely Related Tanacetum-Family Plants.</title>
        <authorList>
            <person name="Yamashiro T."/>
            <person name="Shiraishi A."/>
            <person name="Nakayama K."/>
            <person name="Satake H."/>
        </authorList>
    </citation>
    <scope>NUCLEOTIDE SEQUENCE</scope>
</reference>
<evidence type="ECO:0000259" key="1">
    <source>
        <dbReference type="Pfam" id="PF13966"/>
    </source>
</evidence>
<keyword evidence="2" id="KW-0695">RNA-directed DNA polymerase</keyword>